<dbReference type="Gene3D" id="1.10.3230.30">
    <property type="entry name" value="Phage gp6-like head-tail connector protein"/>
    <property type="match status" value="1"/>
</dbReference>
<dbReference type="HOGENOM" id="CLU_085951_0_1_7"/>
<accession>G7QC52</accession>
<dbReference type="eggNOG" id="ENOG503004J">
    <property type="taxonomic scope" value="Bacteria"/>
</dbReference>
<proteinExistence type="predicted"/>
<dbReference type="STRING" id="694327.DFW101_3502"/>
<dbReference type="CDD" id="cd08054">
    <property type="entry name" value="gp6"/>
    <property type="match status" value="1"/>
</dbReference>
<dbReference type="EMBL" id="CM001368">
    <property type="protein sequence ID" value="EHJ49498.1"/>
    <property type="molecule type" value="Genomic_DNA"/>
</dbReference>
<dbReference type="OrthoDB" id="8452319at2"/>
<keyword evidence="2" id="KW-1185">Reference proteome</keyword>
<dbReference type="InterPro" id="IPR011738">
    <property type="entry name" value="Phage_CHP"/>
</dbReference>
<sequence>MAIRIITPPASEPVTLAEMKAWARIDATGDTAADAANDALLSSLITAAREEAENLTRRAILMQTLELTLPGFPRWGQGVELPRPPLAAVESAAYFDAGNASVTMDEAAYVVLNASDAVPPSLYPAPGGFWPDTFRRADAVTIRYTAGWPNAAAVPENIKTWIKMRVATLWANRESIVAGNVSASAVEVPSRFADGLLDRWRIMEVS</sequence>
<dbReference type="AlphaFoldDB" id="G7QC52"/>
<protein>
    <recommendedName>
        <fullName evidence="3">Phage gp6-like head-tail connector protein</fullName>
    </recommendedName>
</protein>
<dbReference type="RefSeq" id="WP_009182822.1">
    <property type="nucleotide sequence ID" value="NZ_CM001368.1"/>
</dbReference>
<name>G7QC52_9BACT</name>
<dbReference type="NCBIfam" id="TIGR02215">
    <property type="entry name" value="phage_chp_gp8"/>
    <property type="match status" value="1"/>
</dbReference>
<dbReference type="Proteomes" id="UP000004662">
    <property type="component" value="Chromosome"/>
</dbReference>
<evidence type="ECO:0008006" key="3">
    <source>
        <dbReference type="Google" id="ProtNLM"/>
    </source>
</evidence>
<evidence type="ECO:0000313" key="1">
    <source>
        <dbReference type="EMBL" id="EHJ49498.1"/>
    </source>
</evidence>
<reference evidence="2" key="1">
    <citation type="journal article" date="2015" name="Genome Announc.">
        <title>High-Quality Draft Genome Sequence of Desulfovibrio carbinoliphilus FW-101-2B, an Organic Acid-Oxidizing Sulfate-Reducing Bacterium Isolated from Uranium(VI)-Contaminated Groundwater.</title>
        <authorList>
            <person name="Ramsay B.D."/>
            <person name="Hwang C."/>
            <person name="Woo H.L."/>
            <person name="Carroll S.L."/>
            <person name="Lucas S."/>
            <person name="Han J."/>
            <person name="Lapidus A.L."/>
            <person name="Cheng J.F."/>
            <person name="Goodwin L.A."/>
            <person name="Pitluck S."/>
            <person name="Peters L."/>
            <person name="Chertkov O."/>
            <person name="Held B."/>
            <person name="Detter J.C."/>
            <person name="Han C.S."/>
            <person name="Tapia R."/>
            <person name="Land M.L."/>
            <person name="Hauser L.J."/>
            <person name="Kyrpides N.C."/>
            <person name="Ivanova N.N."/>
            <person name="Mikhailova N."/>
            <person name="Pagani I."/>
            <person name="Woyke T."/>
            <person name="Arkin A.P."/>
            <person name="Dehal P."/>
            <person name="Chivian D."/>
            <person name="Criddle C.S."/>
            <person name="Wu W."/>
            <person name="Chakraborty R."/>
            <person name="Hazen T.C."/>
            <person name="Fields M.W."/>
        </authorList>
    </citation>
    <scope>NUCLEOTIDE SEQUENCE [LARGE SCALE GENOMIC DNA]</scope>
    <source>
        <strain evidence="2">FW-101-2B</strain>
    </source>
</reference>
<evidence type="ECO:0000313" key="2">
    <source>
        <dbReference type="Proteomes" id="UP000004662"/>
    </source>
</evidence>
<organism evidence="1 2">
    <name type="scientific">Solidesulfovibrio carbinoliphilus subsp. oakridgensis</name>
    <dbReference type="NCBI Taxonomy" id="694327"/>
    <lineage>
        <taxon>Bacteria</taxon>
        <taxon>Pseudomonadati</taxon>
        <taxon>Thermodesulfobacteriota</taxon>
        <taxon>Desulfovibrionia</taxon>
        <taxon>Desulfovibrionales</taxon>
        <taxon>Desulfovibrionaceae</taxon>
        <taxon>Solidesulfovibrio</taxon>
    </lineage>
</organism>
<gene>
    <name evidence="1" type="ORF">DFW101_3502</name>
</gene>